<reference evidence="5" key="1">
    <citation type="submission" date="2021-03" db="EMBL/GenBank/DDBJ databases">
        <authorList>
            <person name="Tagirdzhanova G."/>
        </authorList>
    </citation>
    <scope>NUCLEOTIDE SEQUENCE</scope>
</reference>
<dbReference type="InterPro" id="IPR055505">
    <property type="entry name" value="DUF7077"/>
</dbReference>
<feature type="domain" description="DUF7077" evidence="3">
    <location>
        <begin position="970"/>
        <end position="1085"/>
    </location>
</feature>
<feature type="region of interest" description="Disordered" evidence="1">
    <location>
        <begin position="60"/>
        <end position="84"/>
    </location>
</feature>
<evidence type="ECO:0000259" key="4">
    <source>
        <dbReference type="Pfam" id="PF24967"/>
    </source>
</evidence>
<accession>A0A8H3F369</accession>
<comment type="caution">
    <text evidence="5">The sequence shown here is derived from an EMBL/GenBank/DDBJ whole genome shotgun (WGS) entry which is preliminary data.</text>
</comment>
<feature type="domain" description="TRAPPC10/Trs130 N-terminal" evidence="2">
    <location>
        <begin position="7"/>
        <end position="403"/>
    </location>
</feature>
<dbReference type="InterPro" id="IPR056913">
    <property type="entry name" value="TRAPPC10/Trs130_N"/>
</dbReference>
<dbReference type="InterPro" id="IPR056916">
    <property type="entry name" value="NTS_TR130"/>
</dbReference>
<dbReference type="GO" id="GO:0005829">
    <property type="term" value="C:cytosol"/>
    <property type="evidence" value="ECO:0007669"/>
    <property type="project" value="GOC"/>
</dbReference>
<proteinExistence type="predicted"/>
<dbReference type="Pfam" id="PF24967">
    <property type="entry name" value="NTS_TR130"/>
    <property type="match status" value="1"/>
</dbReference>
<feature type="domain" description="Trs130 NTS" evidence="4">
    <location>
        <begin position="677"/>
        <end position="778"/>
    </location>
</feature>
<evidence type="ECO:0000313" key="6">
    <source>
        <dbReference type="Proteomes" id="UP000664203"/>
    </source>
</evidence>
<evidence type="ECO:0000259" key="2">
    <source>
        <dbReference type="Pfam" id="PF23036"/>
    </source>
</evidence>
<dbReference type="OrthoDB" id="10256906at2759"/>
<evidence type="ECO:0000313" key="5">
    <source>
        <dbReference type="EMBL" id="CAF9914848.1"/>
    </source>
</evidence>
<dbReference type="Proteomes" id="UP000664203">
    <property type="component" value="Unassembled WGS sequence"/>
</dbReference>
<dbReference type="Pfam" id="PF24965">
    <property type="entry name" value="TRS130_4HB"/>
    <property type="match status" value="1"/>
</dbReference>
<dbReference type="Pfam" id="PF23036">
    <property type="entry name" value="TRAPPC10_1st"/>
    <property type="match status" value="1"/>
</dbReference>
<dbReference type="PANTHER" id="PTHR13251:SF3">
    <property type="entry name" value="TRAFFICKING PROTEIN PARTICLE COMPLEX SUBUNIT 10"/>
    <property type="match status" value="1"/>
</dbReference>
<keyword evidence="6" id="KW-1185">Reference proteome</keyword>
<dbReference type="GO" id="GO:0006891">
    <property type="term" value="P:intra-Golgi vesicle-mediated transport"/>
    <property type="evidence" value="ECO:0007669"/>
    <property type="project" value="TreeGrafter"/>
</dbReference>
<protein>
    <submittedName>
        <fullName evidence="5">Uncharacterized protein</fullName>
    </submittedName>
</protein>
<dbReference type="PANTHER" id="PTHR13251">
    <property type="entry name" value="EPILEPSY HOLOPROSENCEPHALY CANDIDATE 1/TMEM1"/>
    <property type="match status" value="1"/>
</dbReference>
<sequence length="1305" mass="145522">MEQSSTSSNVTVEYADPSGTYPSLSPELRHRLPLRHLHWKSTSRPVRTIDSLHVTLTADGEPLDARDNGSAPKGESLRKERRHQIPGLRQTPYLKIFLLQCSDVDAYRANSRRLLRDWVKNHTPPSQSSTSLNKQENHDAFEWLIVHVVPSSADGDMSRPSTVARTESEKRASSSRWPSRGSSSVIEKMRADFNGTSKNVVDRVAQVQVAERPEEDPGRAPLRTQDDKNGWEDLITKMKSLILASFDLRVNQYEEDIREKELQRNLPGWNFNTFFVLKEGLARGFESVGLTEDALTGYHELAAGLNAVVNVQRGGDTAKQQAALFSDYTEDLVEAFKQAERCSQSTETLWQQKPQVVDLGACILNTDRKPFRDLILANKISSFDFQTYLFARQVSLLLRLADVTVQSYPPIIGTIFEGGRDVHPDFGTRFLKPSGEDREDFLILAEVAQRASSFIASVATVIRNDIRAGIYPVDDGRNGNDDFSYIVSEKVVENLVASWVFSASKLILEATSANSLPRQLDPLLHQLRSSINANIEDNEVGVGPIVNTFHRKGLPDRSSSLQAHVSVLSQPPVQESFPSVKSLDAVRLLPPATSRPGAQELASQRGDLLALARRALSDLGRQNLNRQGGLADIGLVSGAEEAEMQEVKLEDNPERTGKPLEIFPDNAPAPKIAGVCNKALSSALGSRNDFYQAFEELTISSLASYVIGGRTKAAEGLTVDLAITRFLLEDYGVAAAYFRQLAPFYAKDEWSDLELLTLDLYAQCLHRLARNEEYVRIGLKILAKTIRNDTAFRQQPQADLVKPKTIRQSPQSATVSLSSILGASKLLKEQIPLPMDIYFDRIDMGTYVRHSPDDDGFQFPLVLRSVLLDSFLAEAVRVQIVSVEEDQRSELWLHANGQKIEPGTSSIWLRSNTMFPAWYVLNQVTILSGNILFVHSLSPPSDGPPLARSRYSALSELANRRRLLLWPRSRSLEARVSHSENVHLERSKSIIVKISSGWNEILQGRLSLRAASAGLRLHTAQAELRDTKVAILNQSQPGSISFGHVHSNVTAYIDVPYSLESDLKEIIVRAEVTYTTERGEFVYACGSKTSTVLPITINVRDTFKKSALFSTFTVGTANSIPVKILRCTVEGNQDFSATPQILGSGEHDVFARQPLSLVSRLRRTLRGERDVDANQTIQKKLSLHLEYRSLDQEILTVIETVYSEALADTPLQEFSRLLLPVLLTTLQSRFSTQQLEMAGLLHEIDLGTFEDYSWGSSVLAGLAPDLCEEVAKWLRNWHNVRVSYIFYLNITNYATGSSNNLIQEY</sequence>
<dbReference type="InterPro" id="IPR045126">
    <property type="entry name" value="TRAPPC10/Trs130"/>
</dbReference>
<dbReference type="EMBL" id="CAJPDR010000077">
    <property type="protein sequence ID" value="CAF9914848.1"/>
    <property type="molecule type" value="Genomic_DNA"/>
</dbReference>
<dbReference type="Pfam" id="PF23274">
    <property type="entry name" value="DUF7077"/>
    <property type="match status" value="1"/>
</dbReference>
<dbReference type="GO" id="GO:1990071">
    <property type="term" value="C:TRAPPII protein complex"/>
    <property type="evidence" value="ECO:0007669"/>
    <property type="project" value="InterPro"/>
</dbReference>
<gene>
    <name evidence="5" type="ORF">ALECFALPRED_009801</name>
</gene>
<feature type="region of interest" description="Disordered" evidence="1">
    <location>
        <begin position="1"/>
        <end position="22"/>
    </location>
</feature>
<organism evidence="5 6">
    <name type="scientific">Alectoria fallacina</name>
    <dbReference type="NCBI Taxonomy" id="1903189"/>
    <lineage>
        <taxon>Eukaryota</taxon>
        <taxon>Fungi</taxon>
        <taxon>Dikarya</taxon>
        <taxon>Ascomycota</taxon>
        <taxon>Pezizomycotina</taxon>
        <taxon>Lecanoromycetes</taxon>
        <taxon>OSLEUM clade</taxon>
        <taxon>Lecanoromycetidae</taxon>
        <taxon>Lecanorales</taxon>
        <taxon>Lecanorineae</taxon>
        <taxon>Parmeliaceae</taxon>
        <taxon>Alectoria</taxon>
    </lineage>
</organism>
<evidence type="ECO:0000259" key="3">
    <source>
        <dbReference type="Pfam" id="PF23274"/>
    </source>
</evidence>
<feature type="compositionally biased region" description="Polar residues" evidence="1">
    <location>
        <begin position="1"/>
        <end position="11"/>
    </location>
</feature>
<evidence type="ECO:0000256" key="1">
    <source>
        <dbReference type="SAM" id="MobiDB-lite"/>
    </source>
</evidence>
<feature type="region of interest" description="Disordered" evidence="1">
    <location>
        <begin position="153"/>
        <end position="182"/>
    </location>
</feature>
<name>A0A8H3F369_9LECA</name>
<dbReference type="GO" id="GO:0034498">
    <property type="term" value="P:early endosome to Golgi transport"/>
    <property type="evidence" value="ECO:0007669"/>
    <property type="project" value="TreeGrafter"/>
</dbReference>